<name>A0AAE1LU95_9NEOP</name>
<feature type="compositionally biased region" description="Basic and acidic residues" evidence="1">
    <location>
        <begin position="86"/>
        <end position="103"/>
    </location>
</feature>
<dbReference type="EMBL" id="JAHWGI010001416">
    <property type="protein sequence ID" value="KAK3931069.1"/>
    <property type="molecule type" value="Genomic_DNA"/>
</dbReference>
<reference evidence="2" key="2">
    <citation type="journal article" date="2023" name="BMC Genomics">
        <title>Pest status, molecular evolution, and epigenetic factors derived from the genome assembly of Frankliniella fusca, a thysanopteran phytovirus vector.</title>
        <authorList>
            <person name="Catto M.A."/>
            <person name="Labadie P.E."/>
            <person name="Jacobson A.L."/>
            <person name="Kennedy G.G."/>
            <person name="Srinivasan R."/>
            <person name="Hunt B.G."/>
        </authorList>
    </citation>
    <scope>NUCLEOTIDE SEQUENCE</scope>
    <source>
        <strain evidence="2">PL_HMW_Pooled</strain>
    </source>
</reference>
<feature type="region of interest" description="Disordered" evidence="1">
    <location>
        <begin position="71"/>
        <end position="111"/>
    </location>
</feature>
<keyword evidence="3" id="KW-1185">Reference proteome</keyword>
<dbReference type="AlphaFoldDB" id="A0AAE1LU95"/>
<sequence>MHDFIIILDGLKFESIPGLRTPLESGFPLMYQGKEAVVLGSGSTRAEAKARGTEYYNRVCKWHGEDCVDWNFQTQDPTDAGSSDNKGQDRSQKRESEESAEPKSKRHKRSS</sequence>
<organism evidence="2 3">
    <name type="scientific">Frankliniella fusca</name>
    <dbReference type="NCBI Taxonomy" id="407009"/>
    <lineage>
        <taxon>Eukaryota</taxon>
        <taxon>Metazoa</taxon>
        <taxon>Ecdysozoa</taxon>
        <taxon>Arthropoda</taxon>
        <taxon>Hexapoda</taxon>
        <taxon>Insecta</taxon>
        <taxon>Pterygota</taxon>
        <taxon>Neoptera</taxon>
        <taxon>Paraneoptera</taxon>
        <taxon>Thysanoptera</taxon>
        <taxon>Terebrantia</taxon>
        <taxon>Thripoidea</taxon>
        <taxon>Thripidae</taxon>
        <taxon>Frankliniella</taxon>
    </lineage>
</organism>
<evidence type="ECO:0000313" key="2">
    <source>
        <dbReference type="EMBL" id="KAK3931069.1"/>
    </source>
</evidence>
<gene>
    <name evidence="2" type="ORF">KUF71_024981</name>
</gene>
<proteinExistence type="predicted"/>
<feature type="compositionally biased region" description="Polar residues" evidence="1">
    <location>
        <begin position="71"/>
        <end position="85"/>
    </location>
</feature>
<evidence type="ECO:0000256" key="1">
    <source>
        <dbReference type="SAM" id="MobiDB-lite"/>
    </source>
</evidence>
<dbReference type="Proteomes" id="UP001219518">
    <property type="component" value="Unassembled WGS sequence"/>
</dbReference>
<protein>
    <submittedName>
        <fullName evidence="2">2,3-bisphosphoglycerate-dependent phosphoglycerate mutase</fullName>
    </submittedName>
</protein>
<evidence type="ECO:0000313" key="3">
    <source>
        <dbReference type="Proteomes" id="UP001219518"/>
    </source>
</evidence>
<accession>A0AAE1LU95</accession>
<comment type="caution">
    <text evidence="2">The sequence shown here is derived from an EMBL/GenBank/DDBJ whole genome shotgun (WGS) entry which is preliminary data.</text>
</comment>
<reference evidence="2" key="1">
    <citation type="submission" date="2021-07" db="EMBL/GenBank/DDBJ databases">
        <authorList>
            <person name="Catto M.A."/>
            <person name="Jacobson A."/>
            <person name="Kennedy G."/>
            <person name="Labadie P."/>
            <person name="Hunt B.G."/>
            <person name="Srinivasan R."/>
        </authorList>
    </citation>
    <scope>NUCLEOTIDE SEQUENCE</scope>
    <source>
        <strain evidence="2">PL_HMW_Pooled</strain>
        <tissue evidence="2">Head</tissue>
    </source>
</reference>